<evidence type="ECO:0000313" key="6">
    <source>
        <dbReference type="Proteomes" id="UP000193200"/>
    </source>
</evidence>
<dbReference type="InParanoid" id="A0A1Y5TXR9"/>
<proteinExistence type="inferred from homology"/>
<dbReference type="Proteomes" id="UP000193200">
    <property type="component" value="Unassembled WGS sequence"/>
</dbReference>
<dbReference type="InterPro" id="IPR018389">
    <property type="entry name" value="DctP_fam"/>
</dbReference>
<accession>A0A1Y5TXR9</accession>
<dbReference type="NCBIfam" id="TIGR00787">
    <property type="entry name" value="dctP"/>
    <property type="match status" value="1"/>
</dbReference>
<dbReference type="OrthoDB" id="9803763at2"/>
<feature type="signal peptide" evidence="4">
    <location>
        <begin position="1"/>
        <end position="22"/>
    </location>
</feature>
<evidence type="ECO:0000256" key="2">
    <source>
        <dbReference type="ARBA" id="ARBA00022448"/>
    </source>
</evidence>
<organism evidence="5 6">
    <name type="scientific">Oceanibacterium hippocampi</name>
    <dbReference type="NCBI Taxonomy" id="745714"/>
    <lineage>
        <taxon>Bacteria</taxon>
        <taxon>Pseudomonadati</taxon>
        <taxon>Pseudomonadota</taxon>
        <taxon>Alphaproteobacteria</taxon>
        <taxon>Sneathiellales</taxon>
        <taxon>Sneathiellaceae</taxon>
        <taxon>Oceanibacterium</taxon>
    </lineage>
</organism>
<dbReference type="EMBL" id="FWFR01000004">
    <property type="protein sequence ID" value="SLN75307.1"/>
    <property type="molecule type" value="Genomic_DNA"/>
</dbReference>
<dbReference type="GO" id="GO:0055085">
    <property type="term" value="P:transmembrane transport"/>
    <property type="evidence" value="ECO:0007669"/>
    <property type="project" value="InterPro"/>
</dbReference>
<comment type="similarity">
    <text evidence="1">Belongs to the bacterial solute-binding protein 7 family.</text>
</comment>
<dbReference type="InterPro" id="IPR038404">
    <property type="entry name" value="TRAP_DctP_sf"/>
</dbReference>
<dbReference type="InterPro" id="IPR004682">
    <property type="entry name" value="TRAP_DctP"/>
</dbReference>
<gene>
    <name evidence="5" type="primary">yiaO_4</name>
    <name evidence="5" type="ORF">OCH7691_03835</name>
</gene>
<protein>
    <submittedName>
        <fullName evidence="5">2,3-diketo-L-gulonate-binding periplasmic protein YiaO</fullName>
    </submittedName>
</protein>
<evidence type="ECO:0000256" key="1">
    <source>
        <dbReference type="ARBA" id="ARBA00009023"/>
    </source>
</evidence>
<evidence type="ECO:0000256" key="4">
    <source>
        <dbReference type="SAM" id="SignalP"/>
    </source>
</evidence>
<dbReference type="GO" id="GO:0030288">
    <property type="term" value="C:outer membrane-bounded periplasmic space"/>
    <property type="evidence" value="ECO:0007669"/>
    <property type="project" value="InterPro"/>
</dbReference>
<dbReference type="RefSeq" id="WP_085885183.1">
    <property type="nucleotide sequence ID" value="NZ_FWFR01000004.1"/>
</dbReference>
<dbReference type="PANTHER" id="PTHR33376:SF7">
    <property type="entry name" value="C4-DICARBOXYLATE-BINDING PROTEIN DCTB"/>
    <property type="match status" value="1"/>
</dbReference>
<dbReference type="CDD" id="cd13603">
    <property type="entry name" value="PBP2_TRAP_Siap_TeaA_like"/>
    <property type="match status" value="1"/>
</dbReference>
<dbReference type="Pfam" id="PF03480">
    <property type="entry name" value="DctP"/>
    <property type="match status" value="1"/>
</dbReference>
<dbReference type="PIRSF" id="PIRSF006470">
    <property type="entry name" value="DctB"/>
    <property type="match status" value="1"/>
</dbReference>
<dbReference type="AlphaFoldDB" id="A0A1Y5TXR9"/>
<name>A0A1Y5TXR9_9PROT</name>
<keyword evidence="2" id="KW-0813">Transport</keyword>
<sequence length="331" mass="36026">MGHFRLSGVVAAAMLVALPASAETLRLGSGFQAGHSSAKAVEEIFTPALGKIDGMDFKVQNFPGLQLGSAEEIIQQTRDGTIFGAYISSAYFNSYVAELGALNLPFAFPSREVAFEVLDGSVRDLLAEKLKAEGFRLLGVMELGFRHVTNSAKPVTTPDDLKGMSIRLQPNPIHMETFRTLGANAVALDASELFAALEQKVVDGQENPYAVIDLYKIYESQQYVTDTAHFFDVILFVASENVMAGFPQEVQDAIAAAARATTLRQREIAASEDGEHKRHLAELGMQITELTDAQRALFREAVAPVYQKMRTQIGEAYVDEFLAAIDRASGN</sequence>
<keyword evidence="6" id="KW-1185">Reference proteome</keyword>
<keyword evidence="3 4" id="KW-0732">Signal</keyword>
<evidence type="ECO:0000256" key="3">
    <source>
        <dbReference type="ARBA" id="ARBA00022729"/>
    </source>
</evidence>
<feature type="chain" id="PRO_5012644664" evidence="4">
    <location>
        <begin position="23"/>
        <end position="331"/>
    </location>
</feature>
<evidence type="ECO:0000313" key="5">
    <source>
        <dbReference type="EMBL" id="SLN75307.1"/>
    </source>
</evidence>
<reference evidence="5 6" key="1">
    <citation type="submission" date="2017-03" db="EMBL/GenBank/DDBJ databases">
        <authorList>
            <person name="Afonso C.L."/>
            <person name="Miller P.J."/>
            <person name="Scott M.A."/>
            <person name="Spackman E."/>
            <person name="Goraichik I."/>
            <person name="Dimitrov K.M."/>
            <person name="Suarez D.L."/>
            <person name="Swayne D.E."/>
        </authorList>
    </citation>
    <scope>NUCLEOTIDE SEQUENCE [LARGE SCALE GENOMIC DNA]</scope>
    <source>
        <strain evidence="5 6">CECT 7691</strain>
    </source>
</reference>
<dbReference type="PANTHER" id="PTHR33376">
    <property type="match status" value="1"/>
</dbReference>
<dbReference type="Gene3D" id="3.40.190.170">
    <property type="entry name" value="Bacterial extracellular solute-binding protein, family 7"/>
    <property type="match status" value="1"/>
</dbReference>
<dbReference type="NCBIfam" id="NF037995">
    <property type="entry name" value="TRAP_S1"/>
    <property type="match status" value="1"/>
</dbReference>